<sequence length="74" mass="8756">MYQHEVFFESSSEAIRFHDDMLQAGVGVDVHHFLLDYDTEYHRVTLVSEYDNQVITEYLGSEDYDYDEVITTNL</sequence>
<organism evidence="1">
    <name type="scientific">Escherichia phage K1E</name>
    <name type="common">Bacteriophage K1E</name>
    <dbReference type="NCBI Taxonomy" id="344022"/>
    <lineage>
        <taxon>Viruses</taxon>
        <taxon>Duplodnaviria</taxon>
        <taxon>Heunggongvirae</taxon>
        <taxon>Uroviricota</taxon>
        <taxon>Caudoviricetes</taxon>
        <taxon>Autographivirales</taxon>
        <taxon>Autosignataviridae</taxon>
        <taxon>Molineuxvirinae</taxon>
        <taxon>Vectrevirus</taxon>
    </lineage>
</organism>
<protein>
    <submittedName>
        <fullName evidence="1">Uncharacterized protein</fullName>
    </submittedName>
</protein>
<reference evidence="1" key="1">
    <citation type="submission" date="2017-01" db="EMBL/GenBank/DDBJ databases">
        <title>Kinetics of targeted phage rescue in a rapidly developing systemic mouse model of the meningitis causing Escherichia coli K1 strain IHE3034.</title>
        <authorList>
            <person name="Schneider G."/>
            <person name="Szentes N."/>
            <person name="Horvath M."/>
            <person name="Dorn A."/>
            <person name="Nagy G."/>
            <person name="Doffkay Z."/>
            <person name="Maroti G."/>
            <person name="Rakhely G."/>
            <person name="Kovacs T."/>
        </authorList>
    </citation>
    <scope>NUCLEOTIDE SEQUENCE [LARGE SCALE GENOMIC DNA]</scope>
</reference>
<accession>A0A2I4Q294</accession>
<dbReference type="EMBL" id="KY435490">
    <property type="protein sequence ID" value="AQY55039.1"/>
    <property type="molecule type" value="Genomic_DNA"/>
</dbReference>
<name>A0A2I4Q294_BPK1E</name>
<evidence type="ECO:0000313" key="1">
    <source>
        <dbReference type="EMBL" id="AQY55039.1"/>
    </source>
</evidence>
<organismHost>
    <name type="scientific">Escherichia coli</name>
    <dbReference type="NCBI Taxonomy" id="562"/>
</organismHost>
<proteinExistence type="predicted"/>
<dbReference type="Proteomes" id="UP000240551">
    <property type="component" value="Segment"/>
</dbReference>